<proteinExistence type="predicted"/>
<dbReference type="AlphaFoldDB" id="A0AAF0V4R7"/>
<sequence length="85" mass="9819">MMMVWKLSRSRGRVSRSNLTRWKLPLSRGQDMATRRSYTRRNVRENAEQEAPPQAPQVPIDPLAEQVSNVHFRVAFQVLAKALTT</sequence>
<name>A0AAF0V4R7_SOLVR</name>
<evidence type="ECO:0000313" key="2">
    <source>
        <dbReference type="EMBL" id="WMV58480.1"/>
    </source>
</evidence>
<feature type="region of interest" description="Disordered" evidence="1">
    <location>
        <begin position="26"/>
        <end position="59"/>
    </location>
</feature>
<dbReference type="EMBL" id="CP133623">
    <property type="protein sequence ID" value="WMV58480.1"/>
    <property type="molecule type" value="Genomic_DNA"/>
</dbReference>
<accession>A0AAF0V4R7</accession>
<reference evidence="2" key="1">
    <citation type="submission" date="2023-08" db="EMBL/GenBank/DDBJ databases">
        <title>A de novo genome assembly of Solanum verrucosum Schlechtendal, a Mexican diploid species geographically isolated from the other diploid A-genome species in potato relatives.</title>
        <authorList>
            <person name="Hosaka K."/>
        </authorList>
    </citation>
    <scope>NUCLEOTIDE SEQUENCE</scope>
    <source>
        <tissue evidence="2">Young leaves</tissue>
    </source>
</reference>
<protein>
    <submittedName>
        <fullName evidence="2">Uncharacterized protein</fullName>
    </submittedName>
</protein>
<gene>
    <name evidence="2" type="ORF">MTR67_051865</name>
</gene>
<organism evidence="2 3">
    <name type="scientific">Solanum verrucosum</name>
    <dbReference type="NCBI Taxonomy" id="315347"/>
    <lineage>
        <taxon>Eukaryota</taxon>
        <taxon>Viridiplantae</taxon>
        <taxon>Streptophyta</taxon>
        <taxon>Embryophyta</taxon>
        <taxon>Tracheophyta</taxon>
        <taxon>Spermatophyta</taxon>
        <taxon>Magnoliopsida</taxon>
        <taxon>eudicotyledons</taxon>
        <taxon>Gunneridae</taxon>
        <taxon>Pentapetalae</taxon>
        <taxon>asterids</taxon>
        <taxon>lamiids</taxon>
        <taxon>Solanales</taxon>
        <taxon>Solanaceae</taxon>
        <taxon>Solanoideae</taxon>
        <taxon>Solaneae</taxon>
        <taxon>Solanum</taxon>
    </lineage>
</organism>
<keyword evidence="3" id="KW-1185">Reference proteome</keyword>
<evidence type="ECO:0000313" key="3">
    <source>
        <dbReference type="Proteomes" id="UP001234989"/>
    </source>
</evidence>
<evidence type="ECO:0000256" key="1">
    <source>
        <dbReference type="SAM" id="MobiDB-lite"/>
    </source>
</evidence>
<dbReference type="Proteomes" id="UP001234989">
    <property type="component" value="Chromosome 12"/>
</dbReference>